<evidence type="ECO:0000313" key="2">
    <source>
        <dbReference type="EMBL" id="KAF2712658.1"/>
    </source>
</evidence>
<proteinExistence type="predicted"/>
<evidence type="ECO:0000313" key="3">
    <source>
        <dbReference type="Proteomes" id="UP000799428"/>
    </source>
</evidence>
<name>A0A6G1KIJ8_9PLEO</name>
<keyword evidence="3" id="KW-1185">Reference proteome</keyword>
<accession>A0A6G1KIJ8</accession>
<organism evidence="2 3">
    <name type="scientific">Pleomassaria siparia CBS 279.74</name>
    <dbReference type="NCBI Taxonomy" id="1314801"/>
    <lineage>
        <taxon>Eukaryota</taxon>
        <taxon>Fungi</taxon>
        <taxon>Dikarya</taxon>
        <taxon>Ascomycota</taxon>
        <taxon>Pezizomycotina</taxon>
        <taxon>Dothideomycetes</taxon>
        <taxon>Pleosporomycetidae</taxon>
        <taxon>Pleosporales</taxon>
        <taxon>Pleomassariaceae</taxon>
        <taxon>Pleomassaria</taxon>
    </lineage>
</organism>
<feature type="compositionally biased region" description="Basic and acidic residues" evidence="1">
    <location>
        <begin position="228"/>
        <end position="238"/>
    </location>
</feature>
<evidence type="ECO:0000256" key="1">
    <source>
        <dbReference type="SAM" id="MobiDB-lite"/>
    </source>
</evidence>
<dbReference type="EMBL" id="MU005766">
    <property type="protein sequence ID" value="KAF2712658.1"/>
    <property type="molecule type" value="Genomic_DNA"/>
</dbReference>
<dbReference type="AlphaFoldDB" id="A0A6G1KIJ8"/>
<sequence>MSNLPPSSACFAGREGLHLHETATRKLCKAGVWIGYLSSERWKDSYLDYPSFTELSSNCENLHQPFPPPISGLDSDGLEAYSPVFTNVEQKLVIMPLRGEQDEELFCIMIPQPNSRSSDDAQAYRPYEIRHDGQGKSFAKSYVILTRRSTTPKSSRTQKHPIKAPTPESSTKRVKRAPSEDEGFSKALVDAPSKYHRRKRSVVDYIDTYSLGSADEEYVDSNQSNDSMDPKFTIEHMGHIPSSSKKRRSLHEGEQPKRASKRKRTSNSSIEYTASTVDRSQTVTPNTYTAPVIFSQEQAQRVYLIWVVMVDDDEWQFSHALDECNTFSELLNLFREDAELSQEATSILMATKIWHISVQLPGRKKRVFIARTGTEIAFERLQSTLIQSTVWNEHPGIRIDVEFKALTQLGTRSSR</sequence>
<reference evidence="2" key="1">
    <citation type="journal article" date="2020" name="Stud. Mycol.">
        <title>101 Dothideomycetes genomes: a test case for predicting lifestyles and emergence of pathogens.</title>
        <authorList>
            <person name="Haridas S."/>
            <person name="Albert R."/>
            <person name="Binder M."/>
            <person name="Bloem J."/>
            <person name="Labutti K."/>
            <person name="Salamov A."/>
            <person name="Andreopoulos B."/>
            <person name="Baker S."/>
            <person name="Barry K."/>
            <person name="Bills G."/>
            <person name="Bluhm B."/>
            <person name="Cannon C."/>
            <person name="Castanera R."/>
            <person name="Culley D."/>
            <person name="Daum C."/>
            <person name="Ezra D."/>
            <person name="Gonzalez J."/>
            <person name="Henrissat B."/>
            <person name="Kuo A."/>
            <person name="Liang C."/>
            <person name="Lipzen A."/>
            <person name="Lutzoni F."/>
            <person name="Magnuson J."/>
            <person name="Mondo S."/>
            <person name="Nolan M."/>
            <person name="Ohm R."/>
            <person name="Pangilinan J."/>
            <person name="Park H.-J."/>
            <person name="Ramirez L."/>
            <person name="Alfaro M."/>
            <person name="Sun H."/>
            <person name="Tritt A."/>
            <person name="Yoshinaga Y."/>
            <person name="Zwiers L.-H."/>
            <person name="Turgeon B."/>
            <person name="Goodwin S."/>
            <person name="Spatafora J."/>
            <person name="Crous P."/>
            <person name="Grigoriev I."/>
        </authorList>
    </citation>
    <scope>NUCLEOTIDE SEQUENCE</scope>
    <source>
        <strain evidence="2">CBS 279.74</strain>
    </source>
</reference>
<dbReference type="OrthoDB" id="3783585at2759"/>
<protein>
    <submittedName>
        <fullName evidence="2">Uncharacterized protein</fullName>
    </submittedName>
</protein>
<dbReference type="Proteomes" id="UP000799428">
    <property type="component" value="Unassembled WGS sequence"/>
</dbReference>
<gene>
    <name evidence="2" type="ORF">K504DRAFT_372081</name>
</gene>
<feature type="region of interest" description="Disordered" evidence="1">
    <location>
        <begin position="148"/>
        <end position="185"/>
    </location>
</feature>
<feature type="region of interest" description="Disordered" evidence="1">
    <location>
        <begin position="217"/>
        <end position="272"/>
    </location>
</feature>